<gene>
    <name evidence="1" type="ORF">PHYBLDRAFT_73496</name>
</gene>
<organism evidence="1 2">
    <name type="scientific">Phycomyces blakesleeanus (strain ATCC 8743b / DSM 1359 / FGSC 10004 / NBRC 33097 / NRRL 1555)</name>
    <dbReference type="NCBI Taxonomy" id="763407"/>
    <lineage>
        <taxon>Eukaryota</taxon>
        <taxon>Fungi</taxon>
        <taxon>Fungi incertae sedis</taxon>
        <taxon>Mucoromycota</taxon>
        <taxon>Mucoromycotina</taxon>
        <taxon>Mucoromycetes</taxon>
        <taxon>Mucorales</taxon>
        <taxon>Phycomycetaceae</taxon>
        <taxon>Phycomyces</taxon>
    </lineage>
</organism>
<sequence length="110" mass="12716">MTQKTLLGMTKRNALSLSLLSVHFVKEADFVFLLRLEWFIFMHVYAFGIVCNQKNPGYQINDRGFTDTGARHLCNIYHVTFTMYHLSLPVNFLKTNYKLGVAYAIVTLAY</sequence>
<dbReference type="Proteomes" id="UP000077315">
    <property type="component" value="Unassembled WGS sequence"/>
</dbReference>
<evidence type="ECO:0000313" key="1">
    <source>
        <dbReference type="EMBL" id="OAD71858.1"/>
    </source>
</evidence>
<dbReference type="EMBL" id="KV440984">
    <property type="protein sequence ID" value="OAD71858.1"/>
    <property type="molecule type" value="Genomic_DNA"/>
</dbReference>
<reference evidence="2" key="1">
    <citation type="submission" date="2015-06" db="EMBL/GenBank/DDBJ databases">
        <title>Expansion of signal transduction pathways in fungi by whole-genome duplication.</title>
        <authorList>
            <consortium name="DOE Joint Genome Institute"/>
            <person name="Corrochano L.M."/>
            <person name="Kuo A."/>
            <person name="Marcet-Houben M."/>
            <person name="Polaino S."/>
            <person name="Salamov A."/>
            <person name="Villalobos J.M."/>
            <person name="Alvarez M.I."/>
            <person name="Avalos J."/>
            <person name="Benito E.P."/>
            <person name="Benoit I."/>
            <person name="Burger G."/>
            <person name="Camino L.P."/>
            <person name="Canovas D."/>
            <person name="Cerda-Olmedo E."/>
            <person name="Cheng J.-F."/>
            <person name="Dominguez A."/>
            <person name="Elias M."/>
            <person name="Eslava A.P."/>
            <person name="Glaser F."/>
            <person name="Grimwood J."/>
            <person name="Gutierrez G."/>
            <person name="Heitman J."/>
            <person name="Henrissat B."/>
            <person name="Iturriaga E.A."/>
            <person name="Lang B.F."/>
            <person name="Lavin J.L."/>
            <person name="Lee S."/>
            <person name="Li W."/>
            <person name="Lindquist E."/>
            <person name="Lopez-Garcia S."/>
            <person name="Luque E.M."/>
            <person name="Marcos A.T."/>
            <person name="Martin J."/>
            <person name="McCluskey K."/>
            <person name="Medina H.R."/>
            <person name="Miralles-Duran A."/>
            <person name="Miyazaki A."/>
            <person name="Munoz-Torres E."/>
            <person name="Oguiza J.A."/>
            <person name="Ohm R."/>
            <person name="Olmedo M."/>
            <person name="Orejas M."/>
            <person name="Ortiz-Castellanos L."/>
            <person name="Pisabarro A.G."/>
            <person name="Rodriguez-Romero J."/>
            <person name="Ruiz-Herrera J."/>
            <person name="Ruiz-Vazquez R."/>
            <person name="Sanz C."/>
            <person name="Schackwitz W."/>
            <person name="Schmutz J."/>
            <person name="Shahriari M."/>
            <person name="Shelest E."/>
            <person name="Silva-Franco F."/>
            <person name="Soanes D."/>
            <person name="Syed K."/>
            <person name="Tagua V.G."/>
            <person name="Talbot N.J."/>
            <person name="Thon M."/>
            <person name="De vries R.P."/>
            <person name="Wiebenga A."/>
            <person name="Yadav J.S."/>
            <person name="Braun E.L."/>
            <person name="Baker S."/>
            <person name="Garre V."/>
            <person name="Horwitz B."/>
            <person name="Torres-Martinez S."/>
            <person name="Idnurm A."/>
            <person name="Herrera-Estrella A."/>
            <person name="Gabaldon T."/>
            <person name="Grigoriev I.V."/>
        </authorList>
    </citation>
    <scope>NUCLEOTIDE SEQUENCE [LARGE SCALE GENOMIC DNA]</scope>
    <source>
        <strain evidence="2">NRRL 1555(-)</strain>
    </source>
</reference>
<name>A0A162N7J4_PHYB8</name>
<dbReference type="VEuPathDB" id="FungiDB:PHYBLDRAFT_73496"/>
<dbReference type="InParanoid" id="A0A162N7J4"/>
<proteinExistence type="predicted"/>
<dbReference type="RefSeq" id="XP_018289898.1">
    <property type="nucleotide sequence ID" value="XM_018442867.1"/>
</dbReference>
<protein>
    <submittedName>
        <fullName evidence="1">Uncharacterized protein</fullName>
    </submittedName>
</protein>
<keyword evidence="2" id="KW-1185">Reference proteome</keyword>
<accession>A0A162N7J4</accession>
<evidence type="ECO:0000313" key="2">
    <source>
        <dbReference type="Proteomes" id="UP000077315"/>
    </source>
</evidence>
<dbReference type="GeneID" id="29003773"/>
<dbReference type="AlphaFoldDB" id="A0A162N7J4"/>